<dbReference type="GO" id="GO:0046872">
    <property type="term" value="F:metal ion binding"/>
    <property type="evidence" value="ECO:0007669"/>
    <property type="project" value="UniProtKB-KW"/>
</dbReference>
<proteinExistence type="predicted"/>
<dbReference type="InterPro" id="IPR011333">
    <property type="entry name" value="SKP1/BTB/POZ_sf"/>
</dbReference>
<dbReference type="GO" id="GO:0030162">
    <property type="term" value="P:regulation of proteolysis"/>
    <property type="evidence" value="ECO:0000318"/>
    <property type="project" value="GO_Central"/>
</dbReference>
<dbReference type="InParanoid" id="E9FWD4"/>
<sequence>MFRHDMQESMTGQVAIDEIEKNVFYQLLHFIYSGRTSVPLTETNAQQLLVAADKYNVKDLKNKCARFLLPYVNETTAPIMFEMAVTFNLENLKEECETVLLNDIQMSNVIDLIIWASLKSVKKVKEAALSFARLNSKTLFYTADYEKMMREYPEICLEATRRMAP</sequence>
<dbReference type="AlphaFoldDB" id="E9FWD4"/>
<protein>
    <recommendedName>
        <fullName evidence="2">BTB domain-containing protein</fullName>
    </recommendedName>
</protein>
<dbReference type="eggNOG" id="KOG1987">
    <property type="taxonomic scope" value="Eukaryota"/>
</dbReference>
<evidence type="ECO:0000313" key="4">
    <source>
        <dbReference type="Proteomes" id="UP000000305"/>
    </source>
</evidence>
<dbReference type="GO" id="GO:0005737">
    <property type="term" value="C:cytoplasm"/>
    <property type="evidence" value="ECO:0000318"/>
    <property type="project" value="GO_Central"/>
</dbReference>
<keyword evidence="1" id="KW-0479">Metal-binding</keyword>
<dbReference type="Gene3D" id="1.25.40.420">
    <property type="match status" value="1"/>
</dbReference>
<dbReference type="EMBL" id="GL732526">
    <property type="protein sequence ID" value="EFX87872.1"/>
    <property type="molecule type" value="Genomic_DNA"/>
</dbReference>
<dbReference type="GO" id="GO:0005516">
    <property type="term" value="F:calmodulin binding"/>
    <property type="evidence" value="ECO:0007669"/>
    <property type="project" value="UniProtKB-ARBA"/>
</dbReference>
<evidence type="ECO:0000259" key="2">
    <source>
        <dbReference type="PROSITE" id="PS50097"/>
    </source>
</evidence>
<dbReference type="PROSITE" id="PS50097">
    <property type="entry name" value="BTB"/>
    <property type="match status" value="1"/>
</dbReference>
<dbReference type="FunFam" id="1.25.40.420:FF:000012">
    <property type="entry name" value="BTB/POZ and TAZ domain-containing protein 2"/>
    <property type="match status" value="1"/>
</dbReference>
<keyword evidence="4" id="KW-1185">Reference proteome</keyword>
<name>E9FWD4_DAPPU</name>
<feature type="domain" description="BTB" evidence="2">
    <location>
        <begin position="1"/>
        <end position="40"/>
    </location>
</feature>
<dbReference type="GO" id="GO:0043161">
    <property type="term" value="P:proteasome-mediated ubiquitin-dependent protein catabolic process"/>
    <property type="evidence" value="ECO:0000318"/>
    <property type="project" value="GO_Central"/>
</dbReference>
<dbReference type="Proteomes" id="UP000000305">
    <property type="component" value="Unassembled WGS sequence"/>
</dbReference>
<gene>
    <name evidence="3" type="ORF">DAPPUDRAFT_234338</name>
</gene>
<dbReference type="GO" id="GO:0005634">
    <property type="term" value="C:nucleus"/>
    <property type="evidence" value="ECO:0000318"/>
    <property type="project" value="GO_Central"/>
</dbReference>
<dbReference type="GO" id="GO:0009751">
    <property type="term" value="P:response to salicylic acid"/>
    <property type="evidence" value="ECO:0007669"/>
    <property type="project" value="UniProtKB-ARBA"/>
</dbReference>
<dbReference type="KEGG" id="dpx:DAPPUDRAFT_234338"/>
<dbReference type="OrthoDB" id="6371559at2759"/>
<dbReference type="Pfam" id="PF00651">
    <property type="entry name" value="BTB"/>
    <property type="match status" value="1"/>
</dbReference>
<dbReference type="PhylomeDB" id="E9FWD4"/>
<dbReference type="GO" id="GO:0042542">
    <property type="term" value="P:response to hydrogen peroxide"/>
    <property type="evidence" value="ECO:0007669"/>
    <property type="project" value="UniProtKB-ARBA"/>
</dbReference>
<dbReference type="GO" id="GO:0031625">
    <property type="term" value="F:ubiquitin protein ligase binding"/>
    <property type="evidence" value="ECO:0000318"/>
    <property type="project" value="GO_Central"/>
</dbReference>
<evidence type="ECO:0000256" key="1">
    <source>
        <dbReference type="ARBA" id="ARBA00022723"/>
    </source>
</evidence>
<evidence type="ECO:0000313" key="3">
    <source>
        <dbReference type="EMBL" id="EFX87872.1"/>
    </source>
</evidence>
<dbReference type="Gene3D" id="3.30.710.10">
    <property type="entry name" value="Potassium Channel Kv1.1, Chain A"/>
    <property type="match status" value="1"/>
</dbReference>
<dbReference type="SUPFAM" id="SSF54695">
    <property type="entry name" value="POZ domain"/>
    <property type="match status" value="1"/>
</dbReference>
<dbReference type="PANTHER" id="PTHR24413">
    <property type="entry name" value="SPECKLE-TYPE POZ PROTEIN"/>
    <property type="match status" value="1"/>
</dbReference>
<dbReference type="InterPro" id="IPR000210">
    <property type="entry name" value="BTB/POZ_dom"/>
</dbReference>
<organism evidence="3 4">
    <name type="scientific">Daphnia pulex</name>
    <name type="common">Water flea</name>
    <dbReference type="NCBI Taxonomy" id="6669"/>
    <lineage>
        <taxon>Eukaryota</taxon>
        <taxon>Metazoa</taxon>
        <taxon>Ecdysozoa</taxon>
        <taxon>Arthropoda</taxon>
        <taxon>Crustacea</taxon>
        <taxon>Branchiopoda</taxon>
        <taxon>Diplostraca</taxon>
        <taxon>Cladocera</taxon>
        <taxon>Anomopoda</taxon>
        <taxon>Daphniidae</taxon>
        <taxon>Daphnia</taxon>
    </lineage>
</organism>
<dbReference type="HOGENOM" id="CLU_004253_9_3_1"/>
<accession>E9FWD4</accession>
<reference evidence="3 4" key="1">
    <citation type="journal article" date="2011" name="Science">
        <title>The ecoresponsive genome of Daphnia pulex.</title>
        <authorList>
            <person name="Colbourne J.K."/>
            <person name="Pfrender M.E."/>
            <person name="Gilbert D."/>
            <person name="Thomas W.K."/>
            <person name="Tucker A."/>
            <person name="Oakley T.H."/>
            <person name="Tokishita S."/>
            <person name="Aerts A."/>
            <person name="Arnold G.J."/>
            <person name="Basu M.K."/>
            <person name="Bauer D.J."/>
            <person name="Caceres C.E."/>
            <person name="Carmel L."/>
            <person name="Casola C."/>
            <person name="Choi J.H."/>
            <person name="Detter J.C."/>
            <person name="Dong Q."/>
            <person name="Dusheyko S."/>
            <person name="Eads B.D."/>
            <person name="Frohlich T."/>
            <person name="Geiler-Samerotte K.A."/>
            <person name="Gerlach D."/>
            <person name="Hatcher P."/>
            <person name="Jogdeo S."/>
            <person name="Krijgsveld J."/>
            <person name="Kriventseva E.V."/>
            <person name="Kultz D."/>
            <person name="Laforsch C."/>
            <person name="Lindquist E."/>
            <person name="Lopez J."/>
            <person name="Manak J.R."/>
            <person name="Muller J."/>
            <person name="Pangilinan J."/>
            <person name="Patwardhan R.P."/>
            <person name="Pitluck S."/>
            <person name="Pritham E.J."/>
            <person name="Rechtsteiner A."/>
            <person name="Rho M."/>
            <person name="Rogozin I.B."/>
            <person name="Sakarya O."/>
            <person name="Salamov A."/>
            <person name="Schaack S."/>
            <person name="Shapiro H."/>
            <person name="Shiga Y."/>
            <person name="Skalitzky C."/>
            <person name="Smith Z."/>
            <person name="Souvorov A."/>
            <person name="Sung W."/>
            <person name="Tang Z."/>
            <person name="Tsuchiya D."/>
            <person name="Tu H."/>
            <person name="Vos H."/>
            <person name="Wang M."/>
            <person name="Wolf Y.I."/>
            <person name="Yamagata H."/>
            <person name="Yamada T."/>
            <person name="Ye Y."/>
            <person name="Shaw J.R."/>
            <person name="Andrews J."/>
            <person name="Crease T.J."/>
            <person name="Tang H."/>
            <person name="Lucas S.M."/>
            <person name="Robertson H.M."/>
            <person name="Bork P."/>
            <person name="Koonin E.V."/>
            <person name="Zdobnov E.M."/>
            <person name="Grigoriev I.V."/>
            <person name="Lynch M."/>
            <person name="Boore J.L."/>
        </authorList>
    </citation>
    <scope>NUCLEOTIDE SEQUENCE [LARGE SCALE GENOMIC DNA]</scope>
</reference>